<evidence type="ECO:0000313" key="1">
    <source>
        <dbReference type="EMBL" id="OHB16817.1"/>
    </source>
</evidence>
<dbReference type="EMBL" id="MHWZ01000036">
    <property type="protein sequence ID" value="OHB16817.1"/>
    <property type="molecule type" value="Genomic_DNA"/>
</dbReference>
<dbReference type="Pfam" id="PF11104">
    <property type="entry name" value="PilM_2"/>
    <property type="match status" value="1"/>
</dbReference>
<dbReference type="SUPFAM" id="SSF53067">
    <property type="entry name" value="Actin-like ATPase domain"/>
    <property type="match status" value="1"/>
</dbReference>
<comment type="caution">
    <text evidence="1">The sequence shown here is derived from an EMBL/GenBank/DDBJ whole genome shotgun (WGS) entry which is preliminary data.</text>
</comment>
<accession>A0A1G2V5A7</accession>
<dbReference type="Proteomes" id="UP000176868">
    <property type="component" value="Unassembled WGS sequence"/>
</dbReference>
<evidence type="ECO:0000313" key="2">
    <source>
        <dbReference type="Proteomes" id="UP000176868"/>
    </source>
</evidence>
<evidence type="ECO:0008006" key="3">
    <source>
        <dbReference type="Google" id="ProtNLM"/>
    </source>
</evidence>
<organism evidence="1 2">
    <name type="scientific">Candidatus Zambryskibacteria bacterium RIFOXYD2_FULL_43_10</name>
    <dbReference type="NCBI Taxonomy" id="1802782"/>
    <lineage>
        <taxon>Bacteria</taxon>
        <taxon>Candidatus Zambryskiibacteriota</taxon>
    </lineage>
</organism>
<dbReference type="InterPro" id="IPR050696">
    <property type="entry name" value="FtsA/MreB"/>
</dbReference>
<dbReference type="InterPro" id="IPR043129">
    <property type="entry name" value="ATPase_NBD"/>
</dbReference>
<dbReference type="Gene3D" id="3.30.420.40">
    <property type="match status" value="1"/>
</dbReference>
<dbReference type="PANTHER" id="PTHR32432">
    <property type="entry name" value="CELL DIVISION PROTEIN FTSA-RELATED"/>
    <property type="match status" value="1"/>
</dbReference>
<proteinExistence type="predicted"/>
<gene>
    <name evidence="1" type="ORF">A2544_02825</name>
</gene>
<dbReference type="AlphaFoldDB" id="A0A1G2V5A7"/>
<dbReference type="PANTHER" id="PTHR32432:SF3">
    <property type="entry name" value="ETHANOLAMINE UTILIZATION PROTEIN EUTJ"/>
    <property type="match status" value="1"/>
</dbReference>
<dbReference type="InterPro" id="IPR005883">
    <property type="entry name" value="PilM"/>
</dbReference>
<name>A0A1G2V5A7_9BACT</name>
<reference evidence="1 2" key="1">
    <citation type="journal article" date="2016" name="Nat. Commun.">
        <title>Thousands of microbial genomes shed light on interconnected biogeochemical processes in an aquifer system.</title>
        <authorList>
            <person name="Anantharaman K."/>
            <person name="Brown C.T."/>
            <person name="Hug L.A."/>
            <person name="Sharon I."/>
            <person name="Castelle C.J."/>
            <person name="Probst A.J."/>
            <person name="Thomas B.C."/>
            <person name="Singh A."/>
            <person name="Wilkins M.J."/>
            <person name="Karaoz U."/>
            <person name="Brodie E.L."/>
            <person name="Williams K.H."/>
            <person name="Hubbard S.S."/>
            <person name="Banfield J.F."/>
        </authorList>
    </citation>
    <scope>NUCLEOTIDE SEQUENCE [LARGE SCALE GENOMIC DNA]</scope>
</reference>
<sequence>MVVSEKQKALLDLFPVPEFLLLSTTGVVIKDTDTRFVQLRRKIFGRGFELAHASKIDNPKGSVESGLINNPDELANVLREFSSHYGVSYVKAILPEERAYLFTANIGQVPPEGMKDAVAFIIEENVPISLAESVFDFEVVSEDGDTGEIKVAVSVLPKNIVSAYVTLFESAGITPISFDLESRAIARAVIRKGNKQPILIINLSTKKTGFYVVEKGVVQFSTALAYSLAAGDPGSGSKEFLREEMRKVIAFWNAHAGSKIEKIILCGSGGSKTALVDKFMGGSEIPYTTADVWLKMSRSNNYVPEITFGESLGYASAIGLILPRDR</sequence>
<protein>
    <recommendedName>
        <fullName evidence="3">SHS2 domain-containing protein</fullName>
    </recommendedName>
</protein>
<dbReference type="STRING" id="1802782.A2544_02825"/>